<feature type="compositionally biased region" description="Polar residues" evidence="1">
    <location>
        <begin position="1078"/>
        <end position="1090"/>
    </location>
</feature>
<dbReference type="PANTHER" id="PTHR42923:SF38">
    <property type="entry name" value="PHYTOENE DEHYDROGENASE"/>
    <property type="match status" value="1"/>
</dbReference>
<dbReference type="SUPFAM" id="SSF51905">
    <property type="entry name" value="FAD/NAD(P)-binding domain"/>
    <property type="match status" value="1"/>
</dbReference>
<proteinExistence type="predicted"/>
<dbReference type="EMBL" id="JAGKQM010000013">
    <property type="protein sequence ID" value="KAH0893814.1"/>
    <property type="molecule type" value="Genomic_DNA"/>
</dbReference>
<accession>A0ABQ8AMP8</accession>
<sequence length="1240" mass="135176">MGSLVKTMVVFGNVSAANLPYQNGFLKAISSGGCDLMGHRSFKISTSFKTRTRRRRSAGPLQVVCVDIPRPELENTVNFLEAASLSASFRSAPRPAKPLKVVIAGAGLAGLSTAKYLADAGHKPLLLEARDVLGGKIAAWKDEDGDWYETVGAYPNVQNLFGELGINDRLQWKEHSMIFAMPSKPGEFSRFDFPDVLPAPLNGLWAILRNNEMLTWPEKIKFAIGLLPAMVGGQAYVEAQDGLSGVPDRVTDEVFIAMSKALNFINPDELSMQCILIALNRFLQEKHGSKMAFLDGNPPERLCMPIVEHIRSLGGEVRLNSRIRKIELEDDGTVKSFLLTDGTTIQGDAYVFATPVGVPVINVHIWFDRKLKNTYDHLLFSRSNLLSVYADMSLTCKEYYDPNRSMLELVFAPAEEWISRTDSDIIDATMKELERLFPDEIAADQSKAKILKYHVVKTPRSVYKTIPDCEPCRPLQRSPIKGFYLAGDYTKQKYLASMEGAVLSGKFCSQSILQDYELLAASSGPQNHVRSEPELLLALGGGKSHVCSKCGWNYPNPHPSAKNRRAHKKICGTIKGFEILGSEQANQNVDLQKGHCLDDEPKTPSPRVVDERIGDIISEEDVFADAVCEFSSSLVSDSVKEKEEETAANGMAKSATDLGETQECNKSPEVVKESLDVLLPVQVLENFPSSAEAADTCGESSSQVIHDGRSTISNVGLEAECKGNVADESESRLAASALGKRVDTSWNDEVIYSDLEGPHGFEEMNMNPPGEADDYTAVSDKNPVDTPPVETIADQVINTSLSALDAIPFAENAHVSLHGTKALEDELPLEDLSIGRDVPSPDKTEPQGQSPSAENIVMPKIDPEETVESSFGVGASQETVESETVRTSLPAVDPFVADSNADVSHSDLISPESELTQANVVADEEKSTISELSSQSSCAVEHYVSPVSVASEGDEPPSVQNKSSTETSKDSTLQIGAEACESTAEEDCTKTNQKLVESGRTESNRVVGGLGVIQANEIDGNVKTHNNYAEVPVTIESNDHRDFGRLQNLSEAHIRSLVLSPIVTRDNAVSGHSEPENESQSSSLDVGLSKNQEITTSWSTAKEQHVPLKNLLNEARSPRVEATTSIPRVSAILEQGTSPEDEGGWPERREVSEEWNSPAKYPAERKVKGRPFWVPFVCCSSSNKRDSLQGKSFPSTKSLEEGFPSVFMSDDIIIEKSKTTNATNIRLHPVNSLRAGLATT</sequence>
<dbReference type="InterPro" id="IPR002937">
    <property type="entry name" value="Amino_oxidase"/>
</dbReference>
<protein>
    <recommendedName>
        <fullName evidence="2">Amine oxidase domain-containing protein</fullName>
    </recommendedName>
</protein>
<feature type="domain" description="Amine oxidase" evidence="2">
    <location>
        <begin position="108"/>
        <end position="358"/>
    </location>
</feature>
<feature type="compositionally biased region" description="Polar residues" evidence="1">
    <location>
        <begin position="958"/>
        <end position="972"/>
    </location>
</feature>
<feature type="region of interest" description="Disordered" evidence="1">
    <location>
        <begin position="947"/>
        <end position="972"/>
    </location>
</feature>
<evidence type="ECO:0000259" key="2">
    <source>
        <dbReference type="Pfam" id="PF01593"/>
    </source>
</evidence>
<dbReference type="InterPro" id="IPR036188">
    <property type="entry name" value="FAD/NAD-bd_sf"/>
</dbReference>
<dbReference type="Proteomes" id="UP000824890">
    <property type="component" value="Unassembled WGS sequence"/>
</dbReference>
<reference evidence="3 4" key="1">
    <citation type="submission" date="2021-05" db="EMBL/GenBank/DDBJ databases">
        <title>Genome Assembly of Synthetic Allotetraploid Brassica napus Reveals Homoeologous Exchanges between Subgenomes.</title>
        <authorList>
            <person name="Davis J.T."/>
        </authorList>
    </citation>
    <scope>NUCLEOTIDE SEQUENCE [LARGE SCALE GENOMIC DNA]</scope>
    <source>
        <strain evidence="4">cv. Da-Ae</strain>
        <tissue evidence="3">Seedling</tissue>
    </source>
</reference>
<feature type="region of interest" description="Disordered" evidence="1">
    <location>
        <begin position="1067"/>
        <end position="1090"/>
    </location>
</feature>
<name>A0ABQ8AMP8_BRANA</name>
<feature type="region of interest" description="Disordered" evidence="1">
    <location>
        <begin position="642"/>
        <end position="663"/>
    </location>
</feature>
<comment type="caution">
    <text evidence="3">The sequence shown here is derived from an EMBL/GenBank/DDBJ whole genome shotgun (WGS) entry which is preliminary data.</text>
</comment>
<evidence type="ECO:0000256" key="1">
    <source>
        <dbReference type="SAM" id="MobiDB-lite"/>
    </source>
</evidence>
<organism evidence="3 4">
    <name type="scientific">Brassica napus</name>
    <name type="common">Rape</name>
    <dbReference type="NCBI Taxonomy" id="3708"/>
    <lineage>
        <taxon>Eukaryota</taxon>
        <taxon>Viridiplantae</taxon>
        <taxon>Streptophyta</taxon>
        <taxon>Embryophyta</taxon>
        <taxon>Tracheophyta</taxon>
        <taxon>Spermatophyta</taxon>
        <taxon>Magnoliopsida</taxon>
        <taxon>eudicotyledons</taxon>
        <taxon>Gunneridae</taxon>
        <taxon>Pentapetalae</taxon>
        <taxon>rosids</taxon>
        <taxon>malvids</taxon>
        <taxon>Brassicales</taxon>
        <taxon>Brassicaceae</taxon>
        <taxon>Brassiceae</taxon>
        <taxon>Brassica</taxon>
    </lineage>
</organism>
<evidence type="ECO:0000313" key="3">
    <source>
        <dbReference type="EMBL" id="KAH0893814.1"/>
    </source>
</evidence>
<keyword evidence="4" id="KW-1185">Reference proteome</keyword>
<dbReference type="Pfam" id="PF01593">
    <property type="entry name" value="Amino_oxidase"/>
    <property type="match status" value="1"/>
</dbReference>
<gene>
    <name evidence="3" type="ORF">HID58_056243</name>
</gene>
<evidence type="ECO:0000313" key="4">
    <source>
        <dbReference type="Proteomes" id="UP000824890"/>
    </source>
</evidence>
<dbReference type="Gene3D" id="3.50.50.60">
    <property type="entry name" value="FAD/NAD(P)-binding domain"/>
    <property type="match status" value="1"/>
</dbReference>
<dbReference type="InterPro" id="IPR050464">
    <property type="entry name" value="Zeta_carotene_desat/Oxidored"/>
</dbReference>
<dbReference type="PANTHER" id="PTHR42923">
    <property type="entry name" value="PROTOPORPHYRINOGEN OXIDASE"/>
    <property type="match status" value="1"/>
</dbReference>
<feature type="region of interest" description="Disordered" evidence="1">
    <location>
        <begin position="833"/>
        <end position="854"/>
    </location>
</feature>